<organism evidence="3 4">
    <name type="scientific">Sesamum angolense</name>
    <dbReference type="NCBI Taxonomy" id="2727404"/>
    <lineage>
        <taxon>Eukaryota</taxon>
        <taxon>Viridiplantae</taxon>
        <taxon>Streptophyta</taxon>
        <taxon>Embryophyta</taxon>
        <taxon>Tracheophyta</taxon>
        <taxon>Spermatophyta</taxon>
        <taxon>Magnoliopsida</taxon>
        <taxon>eudicotyledons</taxon>
        <taxon>Gunneridae</taxon>
        <taxon>Pentapetalae</taxon>
        <taxon>asterids</taxon>
        <taxon>lamiids</taxon>
        <taxon>Lamiales</taxon>
        <taxon>Pedaliaceae</taxon>
        <taxon>Sesamum</taxon>
    </lineage>
</organism>
<gene>
    <name evidence="3" type="ORF">Sango_1884000</name>
</gene>
<dbReference type="Proteomes" id="UP001289374">
    <property type="component" value="Unassembled WGS sequence"/>
</dbReference>
<evidence type="ECO:0000313" key="4">
    <source>
        <dbReference type="Proteomes" id="UP001289374"/>
    </source>
</evidence>
<feature type="domain" description="hAT-like transposase RNase-H fold" evidence="2">
    <location>
        <begin position="33"/>
        <end position="102"/>
    </location>
</feature>
<dbReference type="Pfam" id="PF14372">
    <property type="entry name" value="hAT-like_RNase-H"/>
    <property type="match status" value="1"/>
</dbReference>
<dbReference type="PANTHER" id="PTHR23272">
    <property type="entry name" value="BED FINGER-RELATED"/>
    <property type="match status" value="1"/>
</dbReference>
<feature type="region of interest" description="Disordered" evidence="1">
    <location>
        <begin position="107"/>
        <end position="140"/>
    </location>
</feature>
<protein>
    <recommendedName>
        <fullName evidence="2">hAT-like transposase RNase-H fold domain-containing protein</fullName>
    </recommendedName>
</protein>
<evidence type="ECO:0000259" key="2">
    <source>
        <dbReference type="Pfam" id="PF14372"/>
    </source>
</evidence>
<reference evidence="3" key="2">
    <citation type="journal article" date="2024" name="Plant">
        <title>Genomic evolution and insights into agronomic trait innovations of Sesamum species.</title>
        <authorList>
            <person name="Miao H."/>
            <person name="Wang L."/>
            <person name="Qu L."/>
            <person name="Liu H."/>
            <person name="Sun Y."/>
            <person name="Le M."/>
            <person name="Wang Q."/>
            <person name="Wei S."/>
            <person name="Zheng Y."/>
            <person name="Lin W."/>
            <person name="Duan Y."/>
            <person name="Cao H."/>
            <person name="Xiong S."/>
            <person name="Wang X."/>
            <person name="Wei L."/>
            <person name="Li C."/>
            <person name="Ma Q."/>
            <person name="Ju M."/>
            <person name="Zhao R."/>
            <person name="Li G."/>
            <person name="Mu C."/>
            <person name="Tian Q."/>
            <person name="Mei H."/>
            <person name="Zhang T."/>
            <person name="Gao T."/>
            <person name="Zhang H."/>
        </authorList>
    </citation>
    <scope>NUCLEOTIDE SEQUENCE</scope>
    <source>
        <strain evidence="3">K16</strain>
    </source>
</reference>
<feature type="compositionally biased region" description="Low complexity" evidence="1">
    <location>
        <begin position="107"/>
        <end position="122"/>
    </location>
</feature>
<name>A0AAE1WIS1_9LAMI</name>
<evidence type="ECO:0000256" key="1">
    <source>
        <dbReference type="SAM" id="MobiDB-lite"/>
    </source>
</evidence>
<evidence type="ECO:0000313" key="3">
    <source>
        <dbReference type="EMBL" id="KAK4394132.1"/>
    </source>
</evidence>
<reference evidence="3" key="1">
    <citation type="submission" date="2020-06" db="EMBL/GenBank/DDBJ databases">
        <authorList>
            <person name="Li T."/>
            <person name="Hu X."/>
            <person name="Zhang T."/>
            <person name="Song X."/>
            <person name="Zhang H."/>
            <person name="Dai N."/>
            <person name="Sheng W."/>
            <person name="Hou X."/>
            <person name="Wei L."/>
        </authorList>
    </citation>
    <scope>NUCLEOTIDE SEQUENCE</scope>
    <source>
        <strain evidence="3">K16</strain>
        <tissue evidence="3">Leaf</tissue>
    </source>
</reference>
<accession>A0AAE1WIS1</accession>
<dbReference type="PANTHER" id="PTHR23272:SF184">
    <property type="entry name" value="OS03G0311250 PROTEIN"/>
    <property type="match status" value="1"/>
</dbReference>
<keyword evidence="4" id="KW-1185">Reference proteome</keyword>
<dbReference type="AlphaFoldDB" id="A0AAE1WIS1"/>
<dbReference type="GO" id="GO:0003677">
    <property type="term" value="F:DNA binding"/>
    <property type="evidence" value="ECO:0007669"/>
    <property type="project" value="InterPro"/>
</dbReference>
<dbReference type="InterPro" id="IPR025525">
    <property type="entry name" value="hAT-like_transposase_RNase-H"/>
</dbReference>
<comment type="caution">
    <text evidence="3">The sequence shown here is derived from an EMBL/GenBank/DDBJ whole genome shotgun (WGS) entry which is preliminary data.</text>
</comment>
<sequence>MLETALISQGVFERYEIYDLDFRSKFIPGGPYDIARKMKAKFDKYWGNIEKMNMMLYIVVMLNPRHKFSYLRNVFKNVHEPEIGEKMGDLARSALYDVFEEYKKIYSSATSRPSTTSSGESSQELDDDIERRPVRDKKKK</sequence>
<dbReference type="EMBL" id="JACGWL010000010">
    <property type="protein sequence ID" value="KAK4394132.1"/>
    <property type="molecule type" value="Genomic_DNA"/>
</dbReference>
<proteinExistence type="predicted"/>